<accession>A0ABX0Z203</accession>
<sequence>MRQRIALAAVVLTGITIAAPGPPAAAAPGGPAATGRVCADVRLDATLPAPPDGMAAQQSVTVDENCVVRAGAVRLVPAPSSRERSGDRRLRVWSRMYDCCGILMNALSATHSWSAADGRISRVDTAVDTDWNREPWGGGWHLAQSWQAGGCDRPCPDARLEQHAEFGYRGVFDVTGTWYQNTHDLRVTLTGDGAAACELAVTARHWFVGWTWIRGCG</sequence>
<name>A0ABX0Z203_9ACTN</name>
<reference evidence="2 3" key="1">
    <citation type="submission" date="2020-03" db="EMBL/GenBank/DDBJ databases">
        <title>WGS of actinomycetes isolated from Thailand.</title>
        <authorList>
            <person name="Thawai C."/>
        </authorList>
    </citation>
    <scope>NUCLEOTIDE SEQUENCE [LARGE SCALE GENOMIC DNA]</scope>
    <source>
        <strain evidence="2 3">HSS6-12</strain>
    </source>
</reference>
<proteinExistence type="predicted"/>
<keyword evidence="3" id="KW-1185">Reference proteome</keyword>
<comment type="caution">
    <text evidence="2">The sequence shown here is derived from an EMBL/GenBank/DDBJ whole genome shotgun (WGS) entry which is preliminary data.</text>
</comment>
<feature type="chain" id="PRO_5046246340" description="Secreted protein" evidence="1">
    <location>
        <begin position="19"/>
        <end position="217"/>
    </location>
</feature>
<gene>
    <name evidence="2" type="ORF">HCJ94_07440</name>
</gene>
<dbReference type="RefSeq" id="WP_168000233.1">
    <property type="nucleotide sequence ID" value="NZ_JAATEO010000006.1"/>
</dbReference>
<evidence type="ECO:0000256" key="1">
    <source>
        <dbReference type="SAM" id="SignalP"/>
    </source>
</evidence>
<evidence type="ECO:0000313" key="2">
    <source>
        <dbReference type="EMBL" id="NJP31826.1"/>
    </source>
</evidence>
<keyword evidence="1" id="KW-0732">Signal</keyword>
<evidence type="ECO:0000313" key="3">
    <source>
        <dbReference type="Proteomes" id="UP000783871"/>
    </source>
</evidence>
<organism evidence="2 3">
    <name type="scientific">Micromonospora thermarum</name>
    <dbReference type="NCBI Taxonomy" id="2720024"/>
    <lineage>
        <taxon>Bacteria</taxon>
        <taxon>Bacillati</taxon>
        <taxon>Actinomycetota</taxon>
        <taxon>Actinomycetes</taxon>
        <taxon>Micromonosporales</taxon>
        <taxon>Micromonosporaceae</taxon>
        <taxon>Micromonospora</taxon>
    </lineage>
</organism>
<protein>
    <recommendedName>
        <fullName evidence="4">Secreted protein</fullName>
    </recommendedName>
</protein>
<dbReference type="Proteomes" id="UP000783871">
    <property type="component" value="Unassembled WGS sequence"/>
</dbReference>
<evidence type="ECO:0008006" key="4">
    <source>
        <dbReference type="Google" id="ProtNLM"/>
    </source>
</evidence>
<dbReference type="EMBL" id="JAATEO010000006">
    <property type="protein sequence ID" value="NJP31826.1"/>
    <property type="molecule type" value="Genomic_DNA"/>
</dbReference>
<feature type="signal peptide" evidence="1">
    <location>
        <begin position="1"/>
        <end position="18"/>
    </location>
</feature>